<feature type="compositionally biased region" description="Basic and acidic residues" evidence="1">
    <location>
        <begin position="1"/>
        <end position="18"/>
    </location>
</feature>
<name>A0AAF0F5J1_9BASI</name>
<gene>
    <name evidence="2" type="ORF">MJAP1_003250</name>
</gene>
<organism evidence="2 3">
    <name type="scientific">Malassezia japonica</name>
    <dbReference type="NCBI Taxonomy" id="223818"/>
    <lineage>
        <taxon>Eukaryota</taxon>
        <taxon>Fungi</taxon>
        <taxon>Dikarya</taxon>
        <taxon>Basidiomycota</taxon>
        <taxon>Ustilaginomycotina</taxon>
        <taxon>Malasseziomycetes</taxon>
        <taxon>Malasseziales</taxon>
        <taxon>Malasseziaceae</taxon>
        <taxon>Malassezia</taxon>
    </lineage>
</organism>
<evidence type="ECO:0000313" key="2">
    <source>
        <dbReference type="EMBL" id="WFD40264.1"/>
    </source>
</evidence>
<dbReference type="AlphaFoldDB" id="A0AAF0F5J1"/>
<feature type="region of interest" description="Disordered" evidence="1">
    <location>
        <begin position="38"/>
        <end position="68"/>
    </location>
</feature>
<proteinExistence type="predicted"/>
<sequence length="148" mass="16182">MSQVQQEREAQERPDGTDRSPINFGDLPFSVTEKYVIQNGLEEQYPPRALVQDPRTTGVPDADADADADPIVDLADETGNALRTRSAVNGRKDDGAEDDQYFDKEDAHDRLAAAASEHLAAVPPPKESDVIVGFLYRCRAGDSVLKIV</sequence>
<reference evidence="2" key="1">
    <citation type="submission" date="2023-03" db="EMBL/GenBank/DDBJ databases">
        <title>Mating type loci evolution in Malassezia.</title>
        <authorList>
            <person name="Coelho M.A."/>
        </authorList>
    </citation>
    <scope>NUCLEOTIDE SEQUENCE</scope>
    <source>
        <strain evidence="2">CBS 9431</strain>
    </source>
</reference>
<evidence type="ECO:0000313" key="3">
    <source>
        <dbReference type="Proteomes" id="UP001217754"/>
    </source>
</evidence>
<evidence type="ECO:0000256" key="1">
    <source>
        <dbReference type="SAM" id="MobiDB-lite"/>
    </source>
</evidence>
<dbReference type="GeneID" id="85226901"/>
<feature type="region of interest" description="Disordered" evidence="1">
    <location>
        <begin position="1"/>
        <end position="26"/>
    </location>
</feature>
<dbReference type="RefSeq" id="XP_060123161.1">
    <property type="nucleotide sequence ID" value="XM_060267178.1"/>
</dbReference>
<dbReference type="EMBL" id="CP119963">
    <property type="protein sequence ID" value="WFD40264.1"/>
    <property type="molecule type" value="Genomic_DNA"/>
</dbReference>
<accession>A0AAF0F5J1</accession>
<protein>
    <submittedName>
        <fullName evidence="2">Uncharacterized protein</fullName>
    </submittedName>
</protein>
<dbReference type="Proteomes" id="UP001217754">
    <property type="component" value="Chromosome 6"/>
</dbReference>
<keyword evidence="3" id="KW-1185">Reference proteome</keyword>